<dbReference type="AlphaFoldDB" id="A0A7S1QGG8"/>
<dbReference type="InterPro" id="IPR050173">
    <property type="entry name" value="ABC_transporter_C-like"/>
</dbReference>
<dbReference type="PROSITE" id="PS50893">
    <property type="entry name" value="ABC_TRANSPORTER_2"/>
    <property type="match status" value="1"/>
</dbReference>
<dbReference type="GO" id="GO:0016887">
    <property type="term" value="F:ATP hydrolysis activity"/>
    <property type="evidence" value="ECO:0007669"/>
    <property type="project" value="InterPro"/>
</dbReference>
<dbReference type="Pfam" id="PF00005">
    <property type="entry name" value="ABC_tran"/>
    <property type="match status" value="1"/>
</dbReference>
<evidence type="ECO:0000256" key="4">
    <source>
        <dbReference type="ARBA" id="ARBA00022840"/>
    </source>
</evidence>
<dbReference type="InterPro" id="IPR027417">
    <property type="entry name" value="P-loop_NTPase"/>
</dbReference>
<name>A0A7S1QGG8_ALECA</name>
<evidence type="ECO:0000313" key="6">
    <source>
        <dbReference type="EMBL" id="CAD9138393.1"/>
    </source>
</evidence>
<evidence type="ECO:0000256" key="1">
    <source>
        <dbReference type="ARBA" id="ARBA00004127"/>
    </source>
</evidence>
<reference evidence="6" key="1">
    <citation type="submission" date="2021-01" db="EMBL/GenBank/DDBJ databases">
        <authorList>
            <person name="Corre E."/>
            <person name="Pelletier E."/>
            <person name="Niang G."/>
            <person name="Scheremetjew M."/>
            <person name="Finn R."/>
            <person name="Kale V."/>
            <person name="Holt S."/>
            <person name="Cochrane G."/>
            <person name="Meng A."/>
            <person name="Brown T."/>
            <person name="Cohen L."/>
        </authorList>
    </citation>
    <scope>NUCLEOTIDE SEQUENCE</scope>
    <source>
        <strain evidence="6">OF101</strain>
    </source>
</reference>
<evidence type="ECO:0000256" key="3">
    <source>
        <dbReference type="ARBA" id="ARBA00022741"/>
    </source>
</evidence>
<dbReference type="InterPro" id="IPR017871">
    <property type="entry name" value="ABC_transporter-like_CS"/>
</dbReference>
<evidence type="ECO:0000259" key="5">
    <source>
        <dbReference type="PROSITE" id="PS50893"/>
    </source>
</evidence>
<comment type="subcellular location">
    <subcellularLocation>
        <location evidence="1">Endomembrane system</location>
        <topology evidence="1">Multi-pass membrane protein</topology>
    </subcellularLocation>
</comment>
<keyword evidence="2" id="KW-0677">Repeat</keyword>
<sequence>MVLLRILEPRAGRVLLNDVDICDIGLGTLRSAVGLVPQDPVVFSGTLRHNIDPLGVYSDGRIWHALRCSHLAEYVESLSLGLLHQVADEGGNLSFGQRQLICLARMALRRPGLLLLDEATSAMDPHTQQLVQQAIRSSFPDSTLVAVAHRLEAVLDFDHVVVMERGTVAEQGPVKELANLENGLFRSMLQVKGL</sequence>
<dbReference type="Gene3D" id="3.40.50.300">
    <property type="entry name" value="P-loop containing nucleotide triphosphate hydrolases"/>
    <property type="match status" value="1"/>
</dbReference>
<protein>
    <recommendedName>
        <fullName evidence="5">ABC transporter domain-containing protein</fullName>
    </recommendedName>
</protein>
<keyword evidence="3" id="KW-0547">Nucleotide-binding</keyword>
<accession>A0A7S1QGG8</accession>
<dbReference type="PROSITE" id="PS00211">
    <property type="entry name" value="ABC_TRANSPORTER_1"/>
    <property type="match status" value="1"/>
</dbReference>
<dbReference type="SUPFAM" id="SSF52540">
    <property type="entry name" value="P-loop containing nucleoside triphosphate hydrolases"/>
    <property type="match status" value="1"/>
</dbReference>
<organism evidence="6">
    <name type="scientific">Alexandrium catenella</name>
    <name type="common">Red tide dinoflagellate</name>
    <name type="synonym">Gonyaulax catenella</name>
    <dbReference type="NCBI Taxonomy" id="2925"/>
    <lineage>
        <taxon>Eukaryota</taxon>
        <taxon>Sar</taxon>
        <taxon>Alveolata</taxon>
        <taxon>Dinophyceae</taxon>
        <taxon>Gonyaulacales</taxon>
        <taxon>Pyrocystaceae</taxon>
        <taxon>Alexandrium</taxon>
    </lineage>
</organism>
<dbReference type="InterPro" id="IPR003439">
    <property type="entry name" value="ABC_transporter-like_ATP-bd"/>
</dbReference>
<dbReference type="PANTHER" id="PTHR24223:SF443">
    <property type="entry name" value="MULTIDRUG-RESISTANCE LIKE PROTEIN 1, ISOFORM I"/>
    <property type="match status" value="1"/>
</dbReference>
<feature type="domain" description="ABC transporter" evidence="5">
    <location>
        <begin position="1"/>
        <end position="190"/>
    </location>
</feature>
<proteinExistence type="predicted"/>
<dbReference type="EMBL" id="HBGE01042576">
    <property type="protein sequence ID" value="CAD9138393.1"/>
    <property type="molecule type" value="Transcribed_RNA"/>
</dbReference>
<dbReference type="GO" id="GO:0042626">
    <property type="term" value="F:ATPase-coupled transmembrane transporter activity"/>
    <property type="evidence" value="ECO:0007669"/>
    <property type="project" value="TreeGrafter"/>
</dbReference>
<dbReference type="GO" id="GO:0012505">
    <property type="term" value="C:endomembrane system"/>
    <property type="evidence" value="ECO:0007669"/>
    <property type="project" value="UniProtKB-SubCell"/>
</dbReference>
<dbReference type="GO" id="GO:0016020">
    <property type="term" value="C:membrane"/>
    <property type="evidence" value="ECO:0007669"/>
    <property type="project" value="TreeGrafter"/>
</dbReference>
<dbReference type="GO" id="GO:0005524">
    <property type="term" value="F:ATP binding"/>
    <property type="evidence" value="ECO:0007669"/>
    <property type="project" value="UniProtKB-KW"/>
</dbReference>
<dbReference type="PANTHER" id="PTHR24223">
    <property type="entry name" value="ATP-BINDING CASSETTE SUB-FAMILY C"/>
    <property type="match status" value="1"/>
</dbReference>
<evidence type="ECO:0000256" key="2">
    <source>
        <dbReference type="ARBA" id="ARBA00022737"/>
    </source>
</evidence>
<gene>
    <name evidence="6" type="ORF">ACAT0790_LOCUS25686</name>
</gene>
<keyword evidence="4" id="KW-0067">ATP-binding</keyword>